<keyword evidence="3" id="KW-1185">Reference proteome</keyword>
<evidence type="ECO:0000313" key="3">
    <source>
        <dbReference type="Proteomes" id="UP001175228"/>
    </source>
</evidence>
<protein>
    <submittedName>
        <fullName evidence="2">Uncharacterized protein</fullName>
    </submittedName>
</protein>
<organism evidence="2 3">
    <name type="scientific">Armillaria luteobubalina</name>
    <dbReference type="NCBI Taxonomy" id="153913"/>
    <lineage>
        <taxon>Eukaryota</taxon>
        <taxon>Fungi</taxon>
        <taxon>Dikarya</taxon>
        <taxon>Basidiomycota</taxon>
        <taxon>Agaricomycotina</taxon>
        <taxon>Agaricomycetes</taxon>
        <taxon>Agaricomycetidae</taxon>
        <taxon>Agaricales</taxon>
        <taxon>Marasmiineae</taxon>
        <taxon>Physalacriaceae</taxon>
        <taxon>Armillaria</taxon>
    </lineage>
</organism>
<reference evidence="2" key="1">
    <citation type="submission" date="2023-06" db="EMBL/GenBank/DDBJ databases">
        <authorList>
            <consortium name="Lawrence Berkeley National Laboratory"/>
            <person name="Ahrendt S."/>
            <person name="Sahu N."/>
            <person name="Indic B."/>
            <person name="Wong-Bajracharya J."/>
            <person name="Merenyi Z."/>
            <person name="Ke H.-M."/>
            <person name="Monk M."/>
            <person name="Kocsube S."/>
            <person name="Drula E."/>
            <person name="Lipzen A."/>
            <person name="Balint B."/>
            <person name="Henrissat B."/>
            <person name="Andreopoulos B."/>
            <person name="Martin F.M."/>
            <person name="Harder C.B."/>
            <person name="Rigling D."/>
            <person name="Ford K.L."/>
            <person name="Foster G.D."/>
            <person name="Pangilinan J."/>
            <person name="Papanicolaou A."/>
            <person name="Barry K."/>
            <person name="LaButti K."/>
            <person name="Viragh M."/>
            <person name="Koriabine M."/>
            <person name="Yan M."/>
            <person name="Riley R."/>
            <person name="Champramary S."/>
            <person name="Plett K.L."/>
            <person name="Tsai I.J."/>
            <person name="Slot J."/>
            <person name="Sipos G."/>
            <person name="Plett J."/>
            <person name="Nagy L.G."/>
            <person name="Grigoriev I.V."/>
        </authorList>
    </citation>
    <scope>NUCLEOTIDE SEQUENCE</scope>
    <source>
        <strain evidence="2">HWK02</strain>
    </source>
</reference>
<name>A0AA39PYD5_9AGAR</name>
<proteinExistence type="predicted"/>
<evidence type="ECO:0000313" key="2">
    <source>
        <dbReference type="EMBL" id="KAK0491899.1"/>
    </source>
</evidence>
<dbReference type="AlphaFoldDB" id="A0AA39PYD5"/>
<gene>
    <name evidence="2" type="ORF">EDD18DRAFT_1109314</name>
</gene>
<feature type="region of interest" description="Disordered" evidence="1">
    <location>
        <begin position="1"/>
        <end position="31"/>
    </location>
</feature>
<comment type="caution">
    <text evidence="2">The sequence shown here is derived from an EMBL/GenBank/DDBJ whole genome shotgun (WGS) entry which is preliminary data.</text>
</comment>
<accession>A0AA39PYD5</accession>
<evidence type="ECO:0000256" key="1">
    <source>
        <dbReference type="SAM" id="MobiDB-lite"/>
    </source>
</evidence>
<sequence>MKIQQDKALLSPSKQPVPEDLPHSQAAEPTSTNEDFLNLIDHWPWVYAEKVYRKFMATVTNKFPQGDNSRLCDELTKLATLIQDVTKYSDKILNNVGVGKDLAEAQEVQDCMQEVEHWLEDILCGALEGVDVLHESHQSHCLMYQTCSSL</sequence>
<dbReference type="EMBL" id="JAUEPU010000032">
    <property type="protein sequence ID" value="KAK0491899.1"/>
    <property type="molecule type" value="Genomic_DNA"/>
</dbReference>
<dbReference type="Proteomes" id="UP001175228">
    <property type="component" value="Unassembled WGS sequence"/>
</dbReference>